<accession>A0A3Q7YF11</accession>
<reference evidence="3 4" key="2">
    <citation type="submission" date="2025-04" db="UniProtKB">
        <authorList>
            <consortium name="RefSeq"/>
        </authorList>
    </citation>
    <scope>IDENTIFICATION</scope>
    <source>
        <tissue evidence="3 4">Etiolated seedlings</tissue>
    </source>
</reference>
<feature type="region of interest" description="Disordered" evidence="1">
    <location>
        <begin position="1"/>
        <end position="44"/>
    </location>
</feature>
<evidence type="ECO:0000313" key="2">
    <source>
        <dbReference type="Proteomes" id="UP000087171"/>
    </source>
</evidence>
<feature type="compositionally biased region" description="Basic and acidic residues" evidence="1">
    <location>
        <begin position="27"/>
        <end position="40"/>
    </location>
</feature>
<sequence length="121" mass="13702">MKKMRISRINPNDPSYPHHKKPNFVAHENESPKTTSKSERQNFTTCDPKTSEYAFFKKLKKDASLSFMKPEFGDCSKERTDDVGVGTKGCNSSRIIQDVPTFKMDSFLSPFVGAWNKSGVC</sequence>
<dbReference type="Proteomes" id="UP000087171">
    <property type="component" value="Chromosome Ca4"/>
</dbReference>
<organism evidence="2 4">
    <name type="scientific">Cicer arietinum</name>
    <name type="common">Chickpea</name>
    <name type="synonym">Garbanzo</name>
    <dbReference type="NCBI Taxonomy" id="3827"/>
    <lineage>
        <taxon>Eukaryota</taxon>
        <taxon>Viridiplantae</taxon>
        <taxon>Streptophyta</taxon>
        <taxon>Embryophyta</taxon>
        <taxon>Tracheophyta</taxon>
        <taxon>Spermatophyta</taxon>
        <taxon>Magnoliopsida</taxon>
        <taxon>eudicotyledons</taxon>
        <taxon>Gunneridae</taxon>
        <taxon>Pentapetalae</taxon>
        <taxon>rosids</taxon>
        <taxon>fabids</taxon>
        <taxon>Fabales</taxon>
        <taxon>Fabaceae</taxon>
        <taxon>Papilionoideae</taxon>
        <taxon>50 kb inversion clade</taxon>
        <taxon>NPAAA clade</taxon>
        <taxon>Hologalegina</taxon>
        <taxon>IRL clade</taxon>
        <taxon>Cicereae</taxon>
        <taxon>Cicer</taxon>
    </lineage>
</organism>
<keyword evidence="2" id="KW-1185">Reference proteome</keyword>
<evidence type="ECO:0000313" key="4">
    <source>
        <dbReference type="RefSeq" id="XP_027189720.1"/>
    </source>
</evidence>
<dbReference type="OrthoDB" id="1938423at2759"/>
<dbReference type="RefSeq" id="XP_027189719.1">
    <property type="nucleotide sequence ID" value="XM_027333918.1"/>
</dbReference>
<protein>
    <submittedName>
        <fullName evidence="3 4">Uncharacterized protein LOC101507380</fullName>
    </submittedName>
</protein>
<name>A0A3Q7YF11_CICAR</name>
<evidence type="ECO:0000256" key="1">
    <source>
        <dbReference type="SAM" id="MobiDB-lite"/>
    </source>
</evidence>
<dbReference type="RefSeq" id="XP_027189720.1">
    <property type="nucleotide sequence ID" value="XM_027333919.1"/>
</dbReference>
<gene>
    <name evidence="3 4" type="primary">LOC101507380</name>
</gene>
<evidence type="ECO:0000313" key="3">
    <source>
        <dbReference type="RefSeq" id="XP_027189719.1"/>
    </source>
</evidence>
<proteinExistence type="predicted"/>
<reference evidence="2" key="1">
    <citation type="journal article" date="2013" name="Nat. Biotechnol.">
        <title>Draft genome sequence of chickpea (Cicer arietinum) provides a resource for trait improvement.</title>
        <authorList>
            <person name="Varshney R.K."/>
            <person name="Song C."/>
            <person name="Saxena R.K."/>
            <person name="Azam S."/>
            <person name="Yu S."/>
            <person name="Sharpe A.G."/>
            <person name="Cannon S."/>
            <person name="Baek J."/>
            <person name="Rosen B.D."/>
            <person name="Tar'an B."/>
            <person name="Millan T."/>
            <person name="Zhang X."/>
            <person name="Ramsay L.D."/>
            <person name="Iwata A."/>
            <person name="Wang Y."/>
            <person name="Nelson W."/>
            <person name="Farmer A.D."/>
            <person name="Gaur P.M."/>
            <person name="Soderlund C."/>
            <person name="Penmetsa R.V."/>
            <person name="Xu C."/>
            <person name="Bharti A.K."/>
            <person name="He W."/>
            <person name="Winter P."/>
            <person name="Zhao S."/>
            <person name="Hane J.K."/>
            <person name="Carrasquilla-Garcia N."/>
            <person name="Condie J.A."/>
            <person name="Upadhyaya H.D."/>
            <person name="Luo M.C."/>
            <person name="Thudi M."/>
            <person name="Gowda C.L."/>
            <person name="Singh N.P."/>
            <person name="Lichtenzveig J."/>
            <person name="Gali K.K."/>
            <person name="Rubio J."/>
            <person name="Nadarajan N."/>
            <person name="Dolezel J."/>
            <person name="Bansal K.C."/>
            <person name="Xu X."/>
            <person name="Edwards D."/>
            <person name="Zhang G."/>
            <person name="Kahl G."/>
            <person name="Gil J."/>
            <person name="Singh K.B."/>
            <person name="Datta S.K."/>
            <person name="Jackson S.A."/>
            <person name="Wang J."/>
            <person name="Cook D.R."/>
        </authorList>
    </citation>
    <scope>NUCLEOTIDE SEQUENCE [LARGE SCALE GENOMIC DNA]</scope>
    <source>
        <strain evidence="2">cv. CDC Frontier</strain>
    </source>
</reference>
<dbReference type="AlphaFoldDB" id="A0A3Q7YF11"/>